<reference evidence="3" key="1">
    <citation type="submission" date="2015-12" db="EMBL/GenBank/DDBJ databases">
        <title>De novo transcriptome assembly of four potential Pierce s Disease insect vectors from Arizona vineyards.</title>
        <authorList>
            <person name="Tassone E.E."/>
        </authorList>
    </citation>
    <scope>NUCLEOTIDE SEQUENCE</scope>
</reference>
<proteinExistence type="predicted"/>
<protein>
    <submittedName>
        <fullName evidence="3">Uncharacterized protein</fullName>
    </submittedName>
</protein>
<keyword evidence="1" id="KW-0732">Signal</keyword>
<feature type="chain" id="PRO_5008581977" evidence="1">
    <location>
        <begin position="20"/>
        <end position="258"/>
    </location>
</feature>
<dbReference type="EMBL" id="GEDC01001958">
    <property type="protein sequence ID" value="JAS35340.1"/>
    <property type="molecule type" value="Transcribed_RNA"/>
</dbReference>
<accession>A0A1B6EBS2</accession>
<dbReference type="AlphaFoldDB" id="A0A1B6EBS2"/>
<sequence>MKNCVLIVVLTTCVILTSTLHVRDWGMTSDLVRLKFSIQDVFKEAYHLIIAGRDGVLPLPDFKQQYEQQWRNITEIVEFSAFNGWMKDTRLQMVKGSEHGILRRYKLQPEDKRGVLYFMKEMIVCAQCLEIKSMNVNYFYEALFNKHHVTGKIMNGPINYKISFQMTVTNDYLPDLQQYYCYTQTDAFDVELDSTNNIFDSDIEGLRTLNFLAERVDEWMENHFNTTIKTKLKNQLQMSLAKIMNKHQICDEFLSGGN</sequence>
<feature type="signal peptide" evidence="1">
    <location>
        <begin position="1"/>
        <end position="19"/>
    </location>
</feature>
<organism evidence="3">
    <name type="scientific">Clastoptera arizonana</name>
    <name type="common">Arizona spittle bug</name>
    <dbReference type="NCBI Taxonomy" id="38151"/>
    <lineage>
        <taxon>Eukaryota</taxon>
        <taxon>Metazoa</taxon>
        <taxon>Ecdysozoa</taxon>
        <taxon>Arthropoda</taxon>
        <taxon>Hexapoda</taxon>
        <taxon>Insecta</taxon>
        <taxon>Pterygota</taxon>
        <taxon>Neoptera</taxon>
        <taxon>Paraneoptera</taxon>
        <taxon>Hemiptera</taxon>
        <taxon>Auchenorrhyncha</taxon>
        <taxon>Cercopoidea</taxon>
        <taxon>Clastopteridae</taxon>
        <taxon>Clastoptera</taxon>
    </lineage>
</organism>
<dbReference type="EMBL" id="GEDC01011427">
    <property type="protein sequence ID" value="JAS25871.1"/>
    <property type="molecule type" value="Transcribed_RNA"/>
</dbReference>
<gene>
    <name evidence="2" type="ORF">g.27465</name>
    <name evidence="3" type="ORF">g.27466</name>
</gene>
<evidence type="ECO:0000313" key="2">
    <source>
        <dbReference type="EMBL" id="JAS25871.1"/>
    </source>
</evidence>
<evidence type="ECO:0000256" key="1">
    <source>
        <dbReference type="SAM" id="SignalP"/>
    </source>
</evidence>
<name>A0A1B6EBS2_9HEMI</name>
<evidence type="ECO:0000313" key="3">
    <source>
        <dbReference type="EMBL" id="JAS35340.1"/>
    </source>
</evidence>